<evidence type="ECO:0000313" key="2">
    <source>
        <dbReference type="Proteomes" id="UP001459277"/>
    </source>
</evidence>
<keyword evidence="2" id="KW-1185">Reference proteome</keyword>
<protein>
    <submittedName>
        <fullName evidence="1">Uncharacterized protein</fullName>
    </submittedName>
</protein>
<reference evidence="1 2" key="1">
    <citation type="submission" date="2024-01" db="EMBL/GenBank/DDBJ databases">
        <title>A telomere-to-telomere, gap-free genome of sweet tea (Lithocarpus litseifolius).</title>
        <authorList>
            <person name="Zhou J."/>
        </authorList>
    </citation>
    <scope>NUCLEOTIDE SEQUENCE [LARGE SCALE GENOMIC DNA]</scope>
    <source>
        <strain evidence="1">Zhou-2022a</strain>
        <tissue evidence="1">Leaf</tissue>
    </source>
</reference>
<accession>A0AAW2D673</accession>
<organism evidence="1 2">
    <name type="scientific">Lithocarpus litseifolius</name>
    <dbReference type="NCBI Taxonomy" id="425828"/>
    <lineage>
        <taxon>Eukaryota</taxon>
        <taxon>Viridiplantae</taxon>
        <taxon>Streptophyta</taxon>
        <taxon>Embryophyta</taxon>
        <taxon>Tracheophyta</taxon>
        <taxon>Spermatophyta</taxon>
        <taxon>Magnoliopsida</taxon>
        <taxon>eudicotyledons</taxon>
        <taxon>Gunneridae</taxon>
        <taxon>Pentapetalae</taxon>
        <taxon>rosids</taxon>
        <taxon>fabids</taxon>
        <taxon>Fagales</taxon>
        <taxon>Fagaceae</taxon>
        <taxon>Lithocarpus</taxon>
    </lineage>
</organism>
<dbReference type="AlphaFoldDB" id="A0AAW2D673"/>
<comment type="caution">
    <text evidence="1">The sequence shown here is derived from an EMBL/GenBank/DDBJ whole genome shotgun (WGS) entry which is preliminary data.</text>
</comment>
<evidence type="ECO:0000313" key="1">
    <source>
        <dbReference type="EMBL" id="KAL0004835.1"/>
    </source>
</evidence>
<dbReference type="EMBL" id="JAZDWU010000004">
    <property type="protein sequence ID" value="KAL0004835.1"/>
    <property type="molecule type" value="Genomic_DNA"/>
</dbReference>
<proteinExistence type="predicted"/>
<gene>
    <name evidence="1" type="ORF">SO802_012396</name>
</gene>
<name>A0AAW2D673_9ROSI</name>
<sequence>MPMGELYAYLLEMKLVTPIFAKPRDDPSCLVLNHLKNVNTIFGAKGHTWEECVHLRLRIQDLIDNSGDKYILFDCRVLRAQIKSSADRGIIWIQREVIWRSDCMAASLCP</sequence>
<dbReference type="Proteomes" id="UP001459277">
    <property type="component" value="Unassembled WGS sequence"/>
</dbReference>